<sequence length="341" mass="36338">MLRLDPGEGRIRTARSFEVWEGGGEYNVARGLRKTFGRRTTVVTALPRTELGALAEDLILAGGVDISNILWREADPIGRDARMGLNFTERGFGVRGALGVSDRARSAAAQLAPGEVDWDRLFDEVGVRWLHTGGIFAALSEETAATTLEAVRAAKRHGVVVSYDLNYRHSLWAAHPDPDAGRRVNREIAGLVDVLIGDEYAYASCLGLDAGPARTHPADPAPFDALVKRLTGELPNISIFAATMRDPLSASRNRWGAVAWSDGERAEVEAREIDILDRVGGGDGFAAGLIEGLIAGWDIHAAVRLGWAHGALAMTTPGDNAMTTAAEVRALADGGSAAAIR</sequence>
<dbReference type="CDD" id="cd01166">
    <property type="entry name" value="KdgK"/>
    <property type="match status" value="1"/>
</dbReference>
<dbReference type="InterPro" id="IPR052700">
    <property type="entry name" value="Carb_kinase_PfkB-like"/>
</dbReference>
<dbReference type="Proteomes" id="UP001589906">
    <property type="component" value="Unassembled WGS sequence"/>
</dbReference>
<dbReference type="InterPro" id="IPR029056">
    <property type="entry name" value="Ribokinase-like"/>
</dbReference>
<organism evidence="5 6">
    <name type="scientific">Brevundimonas balnearis</name>
    <dbReference type="NCBI Taxonomy" id="1572858"/>
    <lineage>
        <taxon>Bacteria</taxon>
        <taxon>Pseudomonadati</taxon>
        <taxon>Pseudomonadota</taxon>
        <taxon>Alphaproteobacteria</taxon>
        <taxon>Caulobacterales</taxon>
        <taxon>Caulobacteraceae</taxon>
        <taxon>Brevundimonas</taxon>
    </lineage>
</organism>
<dbReference type="Gene3D" id="3.40.1190.20">
    <property type="match status" value="1"/>
</dbReference>
<accession>A0ABV6R5U1</accession>
<evidence type="ECO:0000259" key="4">
    <source>
        <dbReference type="Pfam" id="PF00294"/>
    </source>
</evidence>
<keyword evidence="3 5" id="KW-0418">Kinase</keyword>
<evidence type="ECO:0000313" key="5">
    <source>
        <dbReference type="EMBL" id="MFC0633953.1"/>
    </source>
</evidence>
<dbReference type="InterPro" id="IPR011611">
    <property type="entry name" value="PfkB_dom"/>
</dbReference>
<comment type="caution">
    <text evidence="5">The sequence shown here is derived from an EMBL/GenBank/DDBJ whole genome shotgun (WGS) entry which is preliminary data.</text>
</comment>
<evidence type="ECO:0000256" key="2">
    <source>
        <dbReference type="ARBA" id="ARBA00022679"/>
    </source>
</evidence>
<dbReference type="GO" id="GO:0016301">
    <property type="term" value="F:kinase activity"/>
    <property type="evidence" value="ECO:0007669"/>
    <property type="project" value="UniProtKB-KW"/>
</dbReference>
<keyword evidence="6" id="KW-1185">Reference proteome</keyword>
<dbReference type="Pfam" id="PF00294">
    <property type="entry name" value="PfkB"/>
    <property type="match status" value="1"/>
</dbReference>
<evidence type="ECO:0000256" key="3">
    <source>
        <dbReference type="ARBA" id="ARBA00022777"/>
    </source>
</evidence>
<comment type="similarity">
    <text evidence="1">Belongs to the carbohydrate kinase PfkB family.</text>
</comment>
<dbReference type="EMBL" id="JBHLSW010000005">
    <property type="protein sequence ID" value="MFC0633953.1"/>
    <property type="molecule type" value="Genomic_DNA"/>
</dbReference>
<dbReference type="RefSeq" id="WP_376835918.1">
    <property type="nucleotide sequence ID" value="NZ_JBHLSW010000005.1"/>
</dbReference>
<dbReference type="PANTHER" id="PTHR43320:SF2">
    <property type="entry name" value="2-DEHYDRO-3-DEOXYGLUCONOKINASE_2-DEHYDRO-3-DEOXYGALACTONOKINASE"/>
    <property type="match status" value="1"/>
</dbReference>
<evidence type="ECO:0000313" key="6">
    <source>
        <dbReference type="Proteomes" id="UP001589906"/>
    </source>
</evidence>
<proteinExistence type="inferred from homology"/>
<protein>
    <submittedName>
        <fullName evidence="5">Sugar kinase</fullName>
    </submittedName>
</protein>
<evidence type="ECO:0000256" key="1">
    <source>
        <dbReference type="ARBA" id="ARBA00010688"/>
    </source>
</evidence>
<keyword evidence="2" id="KW-0808">Transferase</keyword>
<dbReference type="PANTHER" id="PTHR43320">
    <property type="entry name" value="SUGAR KINASE"/>
    <property type="match status" value="1"/>
</dbReference>
<reference evidence="5 6" key="1">
    <citation type="submission" date="2024-09" db="EMBL/GenBank/DDBJ databases">
        <authorList>
            <person name="Sun Q."/>
            <person name="Mori K."/>
        </authorList>
    </citation>
    <scope>NUCLEOTIDE SEQUENCE [LARGE SCALE GENOMIC DNA]</scope>
    <source>
        <strain evidence="5 6">NCAIM B.02621</strain>
    </source>
</reference>
<dbReference type="SUPFAM" id="SSF53613">
    <property type="entry name" value="Ribokinase-like"/>
    <property type="match status" value="1"/>
</dbReference>
<name>A0ABV6R5U1_9CAUL</name>
<feature type="domain" description="Carbohydrate kinase PfkB" evidence="4">
    <location>
        <begin position="256"/>
        <end position="322"/>
    </location>
</feature>
<gene>
    <name evidence="5" type="ORF">ACFFGE_08685</name>
</gene>